<sequence length="177" mass="18788">MTAPAPALPRVTDLLPHRYPMLLVDRVTELVPGERIRTVKAVTLNEPWYAGMPADAPFDYPPSLLVESWGQSAGLLASAVAAAPRGQVMLFGSVADAAFHLPVLPGDVIEHRVSITRALTDSVIFEGSSHRGDDTVMTVTRMVMAFRAAELLRPADPAAAPAGTRPSTPSSPGKAVR</sequence>
<dbReference type="InterPro" id="IPR013114">
    <property type="entry name" value="FabA_FabZ"/>
</dbReference>
<dbReference type="RefSeq" id="WP_012379752.1">
    <property type="nucleotide sequence ID" value="NC_010572.1"/>
</dbReference>
<evidence type="ECO:0000256" key="3">
    <source>
        <dbReference type="SAM" id="MobiDB-lite"/>
    </source>
</evidence>
<dbReference type="eggNOG" id="COG0764">
    <property type="taxonomic scope" value="Bacteria"/>
</dbReference>
<comment type="similarity">
    <text evidence="1">Belongs to the thioester dehydratase family. FabZ subfamily.</text>
</comment>
<protein>
    <submittedName>
        <fullName evidence="4">3-hydroxyacyl-ACP dehydratase</fullName>
    </submittedName>
</protein>
<dbReference type="Pfam" id="PF07977">
    <property type="entry name" value="FabA"/>
    <property type="match status" value="1"/>
</dbReference>
<dbReference type="PANTHER" id="PTHR30272">
    <property type="entry name" value="3-HYDROXYACYL-[ACYL-CARRIER-PROTEIN] DEHYDRATASE"/>
    <property type="match status" value="1"/>
</dbReference>
<dbReference type="HOGENOM" id="CLU_078912_2_0_11"/>
<dbReference type="CDD" id="cd01288">
    <property type="entry name" value="FabZ"/>
    <property type="match status" value="1"/>
</dbReference>
<evidence type="ECO:0000313" key="4">
    <source>
        <dbReference type="EMBL" id="BAG20076.1"/>
    </source>
</evidence>
<organism evidence="4 5">
    <name type="scientific">Streptomyces griseus subsp. griseus (strain JCM 4626 / CBS 651.72 / NBRC 13350 / KCC S-0626 / ISP 5235)</name>
    <dbReference type="NCBI Taxonomy" id="455632"/>
    <lineage>
        <taxon>Bacteria</taxon>
        <taxon>Bacillati</taxon>
        <taxon>Actinomycetota</taxon>
        <taxon>Actinomycetes</taxon>
        <taxon>Kitasatosporales</taxon>
        <taxon>Streptomycetaceae</taxon>
        <taxon>Streptomyces</taxon>
    </lineage>
</organism>
<keyword evidence="2" id="KW-0456">Lyase</keyword>
<evidence type="ECO:0000313" key="5">
    <source>
        <dbReference type="Proteomes" id="UP000001685"/>
    </source>
</evidence>
<feature type="region of interest" description="Disordered" evidence="3">
    <location>
        <begin position="156"/>
        <end position="177"/>
    </location>
</feature>
<dbReference type="AlphaFoldDB" id="B1VL48"/>
<evidence type="ECO:0000256" key="1">
    <source>
        <dbReference type="ARBA" id="ARBA00009174"/>
    </source>
</evidence>
<accession>B1VL48</accession>
<dbReference type="PANTHER" id="PTHR30272:SF1">
    <property type="entry name" value="3-HYDROXYACYL-[ACYL-CARRIER-PROTEIN] DEHYDRATASE"/>
    <property type="match status" value="1"/>
</dbReference>
<reference evidence="5" key="1">
    <citation type="journal article" date="2008" name="J. Bacteriol.">
        <title>Genome sequence of the streptomycin-producing microorganism Streptomyces griseus IFO 13350.</title>
        <authorList>
            <person name="Ohnishi Y."/>
            <person name="Ishikawa J."/>
            <person name="Hara H."/>
            <person name="Suzuki H."/>
            <person name="Ikenoya M."/>
            <person name="Ikeda H."/>
            <person name="Yamashita A."/>
            <person name="Hattori M."/>
            <person name="Horinouchi S."/>
        </authorList>
    </citation>
    <scope>NUCLEOTIDE SEQUENCE [LARGE SCALE GENOMIC DNA]</scope>
    <source>
        <strain evidence="5">JCM 4626 / NBRC 13350</strain>
    </source>
</reference>
<proteinExistence type="inferred from homology"/>
<evidence type="ECO:0000256" key="2">
    <source>
        <dbReference type="ARBA" id="ARBA00023239"/>
    </source>
</evidence>
<gene>
    <name evidence="4" type="ordered locus">SGR_3247</name>
</gene>
<dbReference type="GO" id="GO:0016829">
    <property type="term" value="F:lyase activity"/>
    <property type="evidence" value="ECO:0007669"/>
    <property type="project" value="UniProtKB-KW"/>
</dbReference>
<dbReference type="Proteomes" id="UP000001685">
    <property type="component" value="Chromosome"/>
</dbReference>
<dbReference type="SUPFAM" id="SSF54637">
    <property type="entry name" value="Thioesterase/thiol ester dehydrase-isomerase"/>
    <property type="match status" value="1"/>
</dbReference>
<dbReference type="PATRIC" id="fig|455632.4.peg.3321"/>
<dbReference type="InterPro" id="IPR029069">
    <property type="entry name" value="HotDog_dom_sf"/>
</dbReference>
<dbReference type="Gene3D" id="3.10.129.10">
    <property type="entry name" value="Hotdog Thioesterase"/>
    <property type="match status" value="1"/>
</dbReference>
<dbReference type="KEGG" id="sgr:SGR_3247"/>
<dbReference type="EMBL" id="AP009493">
    <property type="protein sequence ID" value="BAG20076.1"/>
    <property type="molecule type" value="Genomic_DNA"/>
</dbReference>
<name>B1VL48_STRGG</name>